<gene>
    <name evidence="2" type="ORF">JMDIOONB_00009</name>
</gene>
<evidence type="ECO:0000256" key="1">
    <source>
        <dbReference type="SAM" id="MobiDB-lite"/>
    </source>
</evidence>
<sequence length="38" mass="4272">MNQEAPLLVAGRKSRDDTSSILVSDERSSVTQLWKPKK</sequence>
<feature type="region of interest" description="Disordered" evidence="1">
    <location>
        <begin position="1"/>
        <end position="38"/>
    </location>
</feature>
<dbReference type="EMBL" id="MT631237">
    <property type="protein sequence ID" value="QNO46997.1"/>
    <property type="molecule type" value="Genomic_DNA"/>
</dbReference>
<proteinExistence type="predicted"/>
<organism evidence="2">
    <name type="scientific">Candidatus Methanogaster sp. ANME-2c ERB4</name>
    <dbReference type="NCBI Taxonomy" id="2759911"/>
    <lineage>
        <taxon>Archaea</taxon>
        <taxon>Methanobacteriati</taxon>
        <taxon>Methanobacteriota</taxon>
        <taxon>Stenosarchaea group</taxon>
        <taxon>Methanomicrobia</taxon>
        <taxon>Methanosarcinales</taxon>
        <taxon>ANME-2 cluster</taxon>
        <taxon>Candidatus Methanogasteraceae</taxon>
        <taxon>Candidatus Methanogaster</taxon>
    </lineage>
</organism>
<name>A0A7G9YG63_9EURY</name>
<feature type="compositionally biased region" description="Basic and acidic residues" evidence="1">
    <location>
        <begin position="13"/>
        <end position="28"/>
    </location>
</feature>
<reference evidence="2" key="1">
    <citation type="submission" date="2020-06" db="EMBL/GenBank/DDBJ databases">
        <title>Unique genomic features of the anaerobic methanotrophic archaea.</title>
        <authorList>
            <person name="Chadwick G.L."/>
            <person name="Skennerton C.T."/>
            <person name="Laso-Perez R."/>
            <person name="Leu A.O."/>
            <person name="Speth D.R."/>
            <person name="Yu H."/>
            <person name="Morgan-Lang C."/>
            <person name="Hatzenpichler R."/>
            <person name="Goudeau D."/>
            <person name="Malmstrom R."/>
            <person name="Brazelton W.J."/>
            <person name="Woyke T."/>
            <person name="Hallam S.J."/>
            <person name="Tyson G.W."/>
            <person name="Wegener G."/>
            <person name="Boetius A."/>
            <person name="Orphan V."/>
        </authorList>
    </citation>
    <scope>NUCLEOTIDE SEQUENCE</scope>
</reference>
<accession>A0A7G9YG63</accession>
<protein>
    <submittedName>
        <fullName evidence="2">Uncharacterized protein</fullName>
    </submittedName>
</protein>
<evidence type="ECO:0000313" key="2">
    <source>
        <dbReference type="EMBL" id="QNO46997.1"/>
    </source>
</evidence>
<dbReference type="AlphaFoldDB" id="A0A7G9YG63"/>